<organism evidence="1">
    <name type="scientific">Palpitomonas bilix</name>
    <dbReference type="NCBI Taxonomy" id="652834"/>
    <lineage>
        <taxon>Eukaryota</taxon>
        <taxon>Eukaryota incertae sedis</taxon>
    </lineage>
</organism>
<gene>
    <name evidence="1" type="ORF">PBIL07802_LOCUS8683</name>
</gene>
<evidence type="ECO:0000313" key="1">
    <source>
        <dbReference type="EMBL" id="CAE0246500.1"/>
    </source>
</evidence>
<accession>A0A7S3G4U2</accession>
<reference evidence="1" key="1">
    <citation type="submission" date="2021-01" db="EMBL/GenBank/DDBJ databases">
        <authorList>
            <person name="Corre E."/>
            <person name="Pelletier E."/>
            <person name="Niang G."/>
            <person name="Scheremetjew M."/>
            <person name="Finn R."/>
            <person name="Kale V."/>
            <person name="Holt S."/>
            <person name="Cochrane G."/>
            <person name="Meng A."/>
            <person name="Brown T."/>
            <person name="Cohen L."/>
        </authorList>
    </citation>
    <scope>NUCLEOTIDE SEQUENCE</scope>
    <source>
        <strain evidence="1">NIES-2562</strain>
    </source>
</reference>
<dbReference type="AlphaFoldDB" id="A0A7S3G4U2"/>
<protein>
    <submittedName>
        <fullName evidence="1">Uncharacterized protein</fullName>
    </submittedName>
</protein>
<dbReference type="EMBL" id="HBIB01013171">
    <property type="protein sequence ID" value="CAE0246500.1"/>
    <property type="molecule type" value="Transcribed_RNA"/>
</dbReference>
<sequence>MDWEYAGKGGEIPFDESFTGCALRFILTPIRSDGVQGDTLKSDSTQYLFPEGPPPLTQGDVDMVVRDVDIITQPASPSLLMVGNTLDIGAQHDIPNDIGWEATWMINPAPPTSVLPTPASGSTTSGEEVKKEGNAELLAKTTGGLKNSEHLSLLSKEGWKTLKGMEGEFSIDLTDEMVGKRVGCFVVPSLNINDATSLPGMGLWIECLYPVSAYKREPFSVAMKLFCDDNEVVEDSRVMVNSTLKVVVSPKGVQREDIVHHAIQWYSQNTEEGGPGAPWLPLQDEEDATFLVPLSFIGKLIRATFSIERKPTGDSTDVSPLNLEESATIPLPVSIEDGLGREVEELIAGGIEDVDIMFVDENDEGSSAQVSADGSKITVKSDETKQKLMKVAIDKHMLLEDMEADSDALGSHVFGILVFVKDKLKGQMVLKSQRQRDILYVALERMRKVKVLGSAKAAKQWKKVGNVMRMLK</sequence>
<name>A0A7S3G4U2_9EUKA</name>
<proteinExistence type="predicted"/>